<keyword evidence="1" id="KW-0805">Transcription regulation</keyword>
<dbReference type="GO" id="GO:0003677">
    <property type="term" value="F:DNA binding"/>
    <property type="evidence" value="ECO:0007669"/>
    <property type="project" value="UniProtKB-UniRule"/>
</dbReference>
<evidence type="ECO:0000313" key="6">
    <source>
        <dbReference type="EMBL" id="OAT76746.1"/>
    </source>
</evidence>
<dbReference type="EMBL" id="LYRP01000022">
    <property type="protein sequence ID" value="OAT76746.1"/>
    <property type="molecule type" value="Genomic_DNA"/>
</dbReference>
<proteinExistence type="predicted"/>
<dbReference type="PROSITE" id="PS50977">
    <property type="entry name" value="HTH_TETR_2"/>
    <property type="match status" value="1"/>
</dbReference>
<dbReference type="STRING" id="1691903.A9B99_08295"/>
<dbReference type="InterPro" id="IPR001647">
    <property type="entry name" value="HTH_TetR"/>
</dbReference>
<accession>A0A1B7L3A6</accession>
<sequence>MQREAVLETALLVMEREGLATITLDHVAGETGKTVESLQLFWPNREALIYDALRYHSQQIETHRRQLLLDDTLSDEQKLLARYKTLTECVAQQRYPGCLFIAACSFWPDAEDPIHQLATEQKRAAWEYTHTLLNRLDVDDPAMVADQMELVLEGCLSKLLVKRHQEDVDTAARLAQDILRFAQCRQAGALT</sequence>
<keyword evidence="3" id="KW-0804">Transcription</keyword>
<name>A0A1B7L3A6_9ENTR</name>
<dbReference type="InterPro" id="IPR036271">
    <property type="entry name" value="Tet_transcr_reg_TetR-rel_C_sf"/>
</dbReference>
<feature type="domain" description="HTH tetR-type" evidence="5">
    <location>
        <begin position="1"/>
        <end position="60"/>
    </location>
</feature>
<evidence type="ECO:0000256" key="3">
    <source>
        <dbReference type="ARBA" id="ARBA00023163"/>
    </source>
</evidence>
<evidence type="ECO:0000313" key="7">
    <source>
        <dbReference type="Proteomes" id="UP000078225"/>
    </source>
</evidence>
<dbReference type="PANTHER" id="PTHR47506">
    <property type="entry name" value="TRANSCRIPTIONAL REGULATORY PROTEIN"/>
    <property type="match status" value="1"/>
</dbReference>
<gene>
    <name evidence="6" type="ORF">A9B99_08295</name>
</gene>
<comment type="caution">
    <text evidence="6">The sequence shown here is derived from an EMBL/GenBank/DDBJ whole genome shotgun (WGS) entry which is preliminary data.</text>
</comment>
<feature type="DNA-binding region" description="H-T-H motif" evidence="4">
    <location>
        <begin position="23"/>
        <end position="42"/>
    </location>
</feature>
<evidence type="ECO:0000256" key="2">
    <source>
        <dbReference type="ARBA" id="ARBA00023125"/>
    </source>
</evidence>
<dbReference type="NCBIfam" id="NF047866">
    <property type="entry name" value="TF_DicD_YjdC"/>
    <property type="match status" value="1"/>
</dbReference>
<dbReference type="SUPFAM" id="SSF46689">
    <property type="entry name" value="Homeodomain-like"/>
    <property type="match status" value="1"/>
</dbReference>
<dbReference type="OrthoDB" id="6488705at2"/>
<dbReference type="RefSeq" id="WP_064598188.1">
    <property type="nucleotide sequence ID" value="NZ_CP134782.1"/>
</dbReference>
<dbReference type="Gene3D" id="1.10.357.10">
    <property type="entry name" value="Tetracycline Repressor, domain 2"/>
    <property type="match status" value="1"/>
</dbReference>
<dbReference type="Proteomes" id="UP000078225">
    <property type="component" value="Unassembled WGS sequence"/>
</dbReference>
<dbReference type="AlphaFoldDB" id="A0A1B7L3A6"/>
<reference evidence="7" key="1">
    <citation type="submission" date="2016-05" db="EMBL/GenBank/DDBJ databases">
        <authorList>
            <person name="Behera P."/>
            <person name="Vaishampayan P."/>
            <person name="Singh N."/>
            <person name="Raina V."/>
            <person name="Suar M."/>
            <person name="Pattnaik A."/>
            <person name="Rastogi G."/>
        </authorList>
    </citation>
    <scope>NUCLEOTIDE SEQUENCE [LARGE SCALE GENOMIC DNA]</scope>
    <source>
        <strain evidence="7">MP23</strain>
    </source>
</reference>
<evidence type="ECO:0000259" key="5">
    <source>
        <dbReference type="PROSITE" id="PS50977"/>
    </source>
</evidence>
<evidence type="ECO:0000256" key="1">
    <source>
        <dbReference type="ARBA" id="ARBA00023015"/>
    </source>
</evidence>
<protein>
    <submittedName>
        <fullName evidence="6">Transcriptional regulator</fullName>
    </submittedName>
</protein>
<organism evidence="6 7">
    <name type="scientific">Mangrovibacter phragmitis</name>
    <dbReference type="NCBI Taxonomy" id="1691903"/>
    <lineage>
        <taxon>Bacteria</taxon>
        <taxon>Pseudomonadati</taxon>
        <taxon>Pseudomonadota</taxon>
        <taxon>Gammaproteobacteria</taxon>
        <taxon>Enterobacterales</taxon>
        <taxon>Enterobacteriaceae</taxon>
        <taxon>Mangrovibacter</taxon>
    </lineage>
</organism>
<dbReference type="PANTHER" id="PTHR47506:SF1">
    <property type="entry name" value="HTH-TYPE TRANSCRIPTIONAL REGULATOR YJDC"/>
    <property type="match status" value="1"/>
</dbReference>
<dbReference type="InterPro" id="IPR009057">
    <property type="entry name" value="Homeodomain-like_sf"/>
</dbReference>
<keyword evidence="2 4" id="KW-0238">DNA-binding</keyword>
<keyword evidence="7" id="KW-1185">Reference proteome</keyword>
<dbReference type="SUPFAM" id="SSF48498">
    <property type="entry name" value="Tetracyclin repressor-like, C-terminal domain"/>
    <property type="match status" value="1"/>
</dbReference>
<dbReference type="NCBIfam" id="NF008647">
    <property type="entry name" value="PRK11640.1"/>
    <property type="match status" value="1"/>
</dbReference>
<evidence type="ECO:0000256" key="4">
    <source>
        <dbReference type="PROSITE-ProRule" id="PRU00335"/>
    </source>
</evidence>